<reference evidence="2" key="1">
    <citation type="submission" date="2023-06" db="EMBL/GenBank/DDBJ databases">
        <title>Genome-scale phylogeny and comparative genomics of the fungal order Sordariales.</title>
        <authorList>
            <consortium name="Lawrence Berkeley National Laboratory"/>
            <person name="Hensen N."/>
            <person name="Bonometti L."/>
            <person name="Westerberg I."/>
            <person name="Brannstrom I.O."/>
            <person name="Guillou S."/>
            <person name="Cros-Aarteil S."/>
            <person name="Calhoun S."/>
            <person name="Haridas S."/>
            <person name="Kuo A."/>
            <person name="Mondo S."/>
            <person name="Pangilinan J."/>
            <person name="Riley R."/>
            <person name="Labutti K."/>
            <person name="Andreopoulos B."/>
            <person name="Lipzen A."/>
            <person name="Chen C."/>
            <person name="Yanf M."/>
            <person name="Daum C."/>
            <person name="Ng V."/>
            <person name="Clum A."/>
            <person name="Steindorff A."/>
            <person name="Ohm R."/>
            <person name="Martin F."/>
            <person name="Silar P."/>
            <person name="Natvig D."/>
            <person name="Lalanne C."/>
            <person name="Gautier V."/>
            <person name="Ament-Velasquez S.L."/>
            <person name="Kruys A."/>
            <person name="Hutchinson M.I."/>
            <person name="Powell A.J."/>
            <person name="Barry K."/>
            <person name="Miller A.N."/>
            <person name="Grigoriev I.V."/>
            <person name="Debuchy R."/>
            <person name="Gladieux P."/>
            <person name="Thoren M.H."/>
            <person name="Johannesson H."/>
        </authorList>
    </citation>
    <scope>NUCLEOTIDE SEQUENCE</scope>
    <source>
        <strain evidence="2">PSN4</strain>
    </source>
</reference>
<comment type="caution">
    <text evidence="2">The sequence shown here is derived from an EMBL/GenBank/DDBJ whole genome shotgun (WGS) entry which is preliminary data.</text>
</comment>
<dbReference type="AlphaFoldDB" id="A0AAJ0B7X8"/>
<accession>A0AAJ0B7X8</accession>
<feature type="compositionally biased region" description="Basic and acidic residues" evidence="1">
    <location>
        <begin position="956"/>
        <end position="969"/>
    </location>
</feature>
<keyword evidence="3" id="KW-1185">Reference proteome</keyword>
<dbReference type="Proteomes" id="UP001239445">
    <property type="component" value="Unassembled WGS sequence"/>
</dbReference>
<evidence type="ECO:0000313" key="2">
    <source>
        <dbReference type="EMBL" id="KAK1753339.1"/>
    </source>
</evidence>
<organism evidence="2 3">
    <name type="scientific">Echria macrotheca</name>
    <dbReference type="NCBI Taxonomy" id="438768"/>
    <lineage>
        <taxon>Eukaryota</taxon>
        <taxon>Fungi</taxon>
        <taxon>Dikarya</taxon>
        <taxon>Ascomycota</taxon>
        <taxon>Pezizomycotina</taxon>
        <taxon>Sordariomycetes</taxon>
        <taxon>Sordariomycetidae</taxon>
        <taxon>Sordariales</taxon>
        <taxon>Schizotheciaceae</taxon>
        <taxon>Echria</taxon>
    </lineage>
</organism>
<dbReference type="EMBL" id="MU839838">
    <property type="protein sequence ID" value="KAK1753339.1"/>
    <property type="molecule type" value="Genomic_DNA"/>
</dbReference>
<feature type="compositionally biased region" description="Basic and acidic residues" evidence="1">
    <location>
        <begin position="977"/>
        <end position="991"/>
    </location>
</feature>
<evidence type="ECO:0000313" key="3">
    <source>
        <dbReference type="Proteomes" id="UP001239445"/>
    </source>
</evidence>
<feature type="region of interest" description="Disordered" evidence="1">
    <location>
        <begin position="947"/>
        <end position="1009"/>
    </location>
</feature>
<gene>
    <name evidence="2" type="ORF">QBC47DRAFT_388233</name>
</gene>
<sequence>MSLEKITANFLGLSQETSLALANLRFDFSLFKVEAPSEFQGLGRELTSARKKAAEDGTPHITARKLGALFQHVLPSTPALIQAYGKRATEIASCPAVNPKGSRAHGLFADHVGIDGTSIWAAATSGPESVAAHLLACMLARMWSVPEAIAIWDELVARRRKDLANVGETEANFLEAQMASRISLSRDQLAEWDASARAWLRAADQAMGTKQKQLMLILNNLNLPVNKNPTMYKSVLDAWTSSMTAANQLIEGMPLSIHDGGVLLGLASWHLYPDILVLGKGQTEVCQHDPVVATGGILTIGLKVKSEEQTGIRWSLPLSHLRYYGRAVLSERSLDTQANRITIDQLMLVALGSLTRSWGMTPVQIAQDIGLLWEAVSLHAKGFCAPGTPHWLGLFANSTLPLLGPDSLEKKTAMQLMKFGSKRATNFVLANSYSGTETPLFGLHTFRGLFPALTLEGKINVLRSLVDETRQSSRFQWVIQYRLGGMTQYASVKPITHRSGKRDAEGAEIKSAGHMRWLRDISDEDIARFANLRESLSSVDDLGPLESTTSTGEPTFSLTSAGKFGINPYSNFVFFAGDSDTGLFWDFDPHSSNIIGPVPSSPDHLITRSGSFKEIISRGWISPGRCLVQLAEYVDKPLRTSMKVSLRALATLSRVYKLLPEATISLGISSSSLYSMPWAQQPPAGNQNPRPFSIFPPSWQRTFSCIMTMESGSLAFPLETFEKVMAISAGDSLYIAAPLLCDPAETPDKSEIHRIVGNVGGSGIALLIPPADPEFQDYDPSSWKLIDHKPFDGRLENSFVGTSLHLSFTGYTMPVDTDDRGFRDKEVCYMETRITVHDQGKEVGDLDILGNLDHEFGRRFHLVAPCSHASPAQSRNPEAIDNPKVTTIDNWAELIDKPETVAIARSNGNWLGRLALAIAGLQLGHRVVVTPNTFCWACITEAAKHFSTGSTRSRPLPRDPTPDSDAEKETQDEDSAEEGRDPSRVNSRKDVAQQSEDAGGKSDDDDQDEDMDILDLDILGGEHFAAAWGSHEPITTIAESWSDRKLNERLTSSRLVPEARDEDINMVEKAQSQKDPLELMRQNKVIIVC</sequence>
<evidence type="ECO:0000256" key="1">
    <source>
        <dbReference type="SAM" id="MobiDB-lite"/>
    </source>
</evidence>
<protein>
    <submittedName>
        <fullName evidence="2">Uncharacterized protein</fullName>
    </submittedName>
</protein>
<name>A0AAJ0B7X8_9PEZI</name>
<proteinExistence type="predicted"/>